<sequence>MRRKKGFTLVEIIVAIGLIGLLSAGFLGVISDNYGFLFETKQITEDAFLTQKQMELSIEDLKEDIDTGGVTLTTVNLFENIPVSYAELSEDYDGRKFFTYVSDTRLPQIEKLKISDVAIRLNYNVFETVYAYNYAPTNLEAVFTNDSLTLSDLMVNLYAWYVSKPGYNMPVPKGPDSSFNYLEDVPEADIFDRYPVFPRDYELIATETSNGMLDLSAYSGRHIVLTVTPAAKSGRIGETGISIPVHIHGLEDTSNLALHLDASYIDPYNPNEVLSSADRRVIRWYDLASNIGEAAPTEYMSNSNASSRPALHDTDPLNSFVSRYIRFTNTSSLAIVNQNTLGETVNYFAVVRGRDAAAEETIFTNGSYTAKLIEDSNNKLSSDEWYLVSGSYVSDGNDFLFGNSDFDIIEFLAYTDSIDAYEISNYIKSKYVPLDSDAEIVSLYNLSETAYVGDSYALPNTVLADMSFGSDRFVSVEWNGTVDTSAAGTFLLTGTAKSDTTKSMTLTVNVVEKELVDTITLTPDNLEFVVGDSETVVVDVLPENAYDKSVVWSSSDESIATVSNGVVTGVGAGTAIISAASNDGNAVSSISVNVLPYTSDYTWPEGMILQLDASLANESENDSSLPSWIDRSSAGNHFIQNTNTKRPTWNKDGLNNFYTVSFDGFNDSMVYMDSELGGDGNEDFYSSNTNSFSVFVVGQSLAENNSETFFSKAGGWGGSATYAIGTTNGNFAQKLRGKTISTSGDINFNYHTSIWNGTNHIYYINGSEESVESSGSASNQNNNVAIGASKGGTGQYLKGDIAEIIVFNRNLTLRERQYVENYLRLKWFSMPLIAWDFSDSGLDGWQAITDISSFEHVSTGIVRGNITNSDPHIVSIDDLNITINNSNSILLRLKNITSSDTGQIYFTTTLDSEFDETKHIDFEIVPNSDFTDYIIYMGSNSKWEGTLKQLRIDPAVNSNGSFEIDFIRILD</sequence>
<comment type="caution">
    <text evidence="3">The sequence shown here is derived from an EMBL/GenBank/DDBJ whole genome shotgun (WGS) entry which is preliminary data.</text>
</comment>
<evidence type="ECO:0000256" key="1">
    <source>
        <dbReference type="SAM" id="Phobius"/>
    </source>
</evidence>
<keyword evidence="4" id="KW-1185">Reference proteome</keyword>
<dbReference type="InterPro" id="IPR011081">
    <property type="entry name" value="Big_4"/>
</dbReference>
<dbReference type="InterPro" id="IPR008964">
    <property type="entry name" value="Invasin/intimin_cell_adhesion"/>
</dbReference>
<evidence type="ECO:0000313" key="4">
    <source>
        <dbReference type="Proteomes" id="UP000767854"/>
    </source>
</evidence>
<evidence type="ECO:0000259" key="2">
    <source>
        <dbReference type="SMART" id="SM00635"/>
    </source>
</evidence>
<proteinExistence type="predicted"/>
<dbReference type="Proteomes" id="UP000767854">
    <property type="component" value="Unassembled WGS sequence"/>
</dbReference>
<protein>
    <submittedName>
        <fullName evidence="3">Prepilin-type N-terminal cleavage/methylation domain-containing protein</fullName>
    </submittedName>
</protein>
<dbReference type="EMBL" id="JAFBDT010000005">
    <property type="protein sequence ID" value="MBM7561385.1"/>
    <property type="molecule type" value="Genomic_DNA"/>
</dbReference>
<organism evidence="3 4">
    <name type="scientific">Fusibacter tunisiensis</name>
    <dbReference type="NCBI Taxonomy" id="1008308"/>
    <lineage>
        <taxon>Bacteria</taxon>
        <taxon>Bacillati</taxon>
        <taxon>Bacillota</taxon>
        <taxon>Clostridia</taxon>
        <taxon>Eubacteriales</taxon>
        <taxon>Eubacteriales Family XII. Incertae Sedis</taxon>
        <taxon>Fusibacter</taxon>
    </lineage>
</organism>
<dbReference type="Pfam" id="PF07963">
    <property type="entry name" value="N_methyl"/>
    <property type="match status" value="1"/>
</dbReference>
<dbReference type="RefSeq" id="WP_204662845.1">
    <property type="nucleotide sequence ID" value="NZ_JAFBDT010000005.1"/>
</dbReference>
<dbReference type="PROSITE" id="PS00409">
    <property type="entry name" value="PROKAR_NTER_METHYL"/>
    <property type="match status" value="1"/>
</dbReference>
<dbReference type="Pfam" id="PF02368">
    <property type="entry name" value="Big_2"/>
    <property type="match status" value="1"/>
</dbReference>
<feature type="domain" description="BIG2" evidence="2">
    <location>
        <begin position="515"/>
        <end position="591"/>
    </location>
</feature>
<feature type="transmembrane region" description="Helical" evidence="1">
    <location>
        <begin position="7"/>
        <end position="30"/>
    </location>
</feature>
<dbReference type="InterPro" id="IPR012902">
    <property type="entry name" value="N_methyl_site"/>
</dbReference>
<keyword evidence="1" id="KW-0812">Transmembrane</keyword>
<keyword evidence="1" id="KW-0472">Membrane</keyword>
<keyword evidence="1" id="KW-1133">Transmembrane helix</keyword>
<dbReference type="InterPro" id="IPR003343">
    <property type="entry name" value="Big_2"/>
</dbReference>
<dbReference type="Gene3D" id="2.60.40.1080">
    <property type="match status" value="1"/>
</dbReference>
<evidence type="ECO:0000313" key="3">
    <source>
        <dbReference type="EMBL" id="MBM7561385.1"/>
    </source>
</evidence>
<accession>A0ABS2MPQ5</accession>
<dbReference type="SMART" id="SM00635">
    <property type="entry name" value="BID_2"/>
    <property type="match status" value="1"/>
</dbReference>
<dbReference type="SUPFAM" id="SSF49899">
    <property type="entry name" value="Concanavalin A-like lectins/glucanases"/>
    <property type="match status" value="1"/>
</dbReference>
<reference evidence="3 4" key="1">
    <citation type="submission" date="2021-01" db="EMBL/GenBank/DDBJ databases">
        <title>Genomic Encyclopedia of Type Strains, Phase IV (KMG-IV): sequencing the most valuable type-strain genomes for metagenomic binning, comparative biology and taxonomic classification.</title>
        <authorList>
            <person name="Goeker M."/>
        </authorList>
    </citation>
    <scope>NUCLEOTIDE SEQUENCE [LARGE SCALE GENOMIC DNA]</scope>
    <source>
        <strain evidence="3 4">DSM 24436</strain>
    </source>
</reference>
<dbReference type="Pfam" id="PF07532">
    <property type="entry name" value="Big_4"/>
    <property type="match status" value="1"/>
</dbReference>
<gene>
    <name evidence="3" type="ORF">JOC49_000905</name>
</gene>
<dbReference type="InterPro" id="IPR013320">
    <property type="entry name" value="ConA-like_dom_sf"/>
</dbReference>
<dbReference type="NCBIfam" id="TIGR02532">
    <property type="entry name" value="IV_pilin_GFxxxE"/>
    <property type="match status" value="1"/>
</dbReference>
<name>A0ABS2MPQ5_9FIRM</name>
<dbReference type="SUPFAM" id="SSF49373">
    <property type="entry name" value="Invasin/intimin cell-adhesion fragments"/>
    <property type="match status" value="1"/>
</dbReference>